<dbReference type="GO" id="GO:0046872">
    <property type="term" value="F:metal ion binding"/>
    <property type="evidence" value="ECO:0007669"/>
    <property type="project" value="UniProtKB-KW"/>
</dbReference>
<dbReference type="InterPro" id="IPR012093">
    <property type="entry name" value="Pirin"/>
</dbReference>
<dbReference type="PANTHER" id="PTHR13903:SF8">
    <property type="entry name" value="PIRIN"/>
    <property type="match status" value="1"/>
</dbReference>
<dbReference type="InterPro" id="IPR008778">
    <property type="entry name" value="Pirin_C_dom"/>
</dbReference>
<comment type="similarity">
    <text evidence="1 3">Belongs to the pirin family.</text>
</comment>
<dbReference type="PIRSF" id="PIRSF006232">
    <property type="entry name" value="Pirin"/>
    <property type="match status" value="1"/>
</dbReference>
<evidence type="ECO:0000256" key="3">
    <source>
        <dbReference type="RuleBase" id="RU003457"/>
    </source>
</evidence>
<evidence type="ECO:0000259" key="4">
    <source>
        <dbReference type="Pfam" id="PF02678"/>
    </source>
</evidence>
<dbReference type="CDD" id="cd02247">
    <property type="entry name" value="cupin_pirin_C"/>
    <property type="match status" value="1"/>
</dbReference>
<dbReference type="Pfam" id="PF05726">
    <property type="entry name" value="Pirin_C"/>
    <property type="match status" value="1"/>
</dbReference>
<dbReference type="CDD" id="cd02909">
    <property type="entry name" value="cupin_pirin_N"/>
    <property type="match status" value="1"/>
</dbReference>
<feature type="binding site" evidence="2">
    <location>
        <position position="102"/>
    </location>
    <ligand>
        <name>Fe cation</name>
        <dbReference type="ChEBI" id="CHEBI:24875"/>
    </ligand>
</feature>
<comment type="cofactor">
    <cofactor evidence="2">
        <name>Fe cation</name>
        <dbReference type="ChEBI" id="CHEBI:24875"/>
    </cofactor>
    <text evidence="2">Binds 1 Fe cation per subunit.</text>
</comment>
<protein>
    <submittedName>
        <fullName evidence="6">LAMI_0B07844g1_1</fullName>
    </submittedName>
</protein>
<evidence type="ECO:0000256" key="1">
    <source>
        <dbReference type="ARBA" id="ARBA00008416"/>
    </source>
</evidence>
<dbReference type="InterPro" id="IPR011051">
    <property type="entry name" value="RmlC_Cupin_sf"/>
</dbReference>
<dbReference type="Proteomes" id="UP000191024">
    <property type="component" value="Chromosome B"/>
</dbReference>
<keyword evidence="2" id="KW-0408">Iron</keyword>
<evidence type="ECO:0000256" key="2">
    <source>
        <dbReference type="PIRSR" id="PIRSR006232-1"/>
    </source>
</evidence>
<sequence length="307" mass="33904">MTKLRSILKFFTAVEQSEGVGARVRRTIGTFQQRNFSPFLMLDHFTVGAPAGFPDHPHHGQETITYVLSGMIAHEDFTGSSGVLRPGDLQFMTAGKGIVHSEIPVEMENGEPSVGLQLWVDLPAHLKNCEPRYRDLRAAETPVAHPHPGLEVRVISGKSYGVSSASELAYTPVNMYHFKLSKKDVDFDQPFAQNFNTFMYILKGSVKIAGKVYEPYSAIFFNPDGDAIAGQSASDDTEFVLVGGEILNQPVVQMGPFVETSRERIAAVYNNYQHGVNGFERAPGWTSSISNGITENEVKSHENDQKH</sequence>
<evidence type="ECO:0000259" key="5">
    <source>
        <dbReference type="Pfam" id="PF05726"/>
    </source>
</evidence>
<dbReference type="Pfam" id="PF02678">
    <property type="entry name" value="Pirin"/>
    <property type="match status" value="1"/>
</dbReference>
<dbReference type="EMBL" id="LT598464">
    <property type="protein sequence ID" value="SCU81824.1"/>
    <property type="molecule type" value="Genomic_DNA"/>
</dbReference>
<feature type="domain" description="Pirin C-terminal" evidence="5">
    <location>
        <begin position="182"/>
        <end position="277"/>
    </location>
</feature>
<feature type="binding site" evidence="2">
    <location>
        <position position="58"/>
    </location>
    <ligand>
        <name>Fe cation</name>
        <dbReference type="ChEBI" id="CHEBI:24875"/>
    </ligand>
</feature>
<keyword evidence="2" id="KW-0479">Metal-binding</keyword>
<evidence type="ECO:0000313" key="6">
    <source>
        <dbReference type="EMBL" id="SCU81824.1"/>
    </source>
</evidence>
<dbReference type="InterPro" id="IPR003829">
    <property type="entry name" value="Pirin_N_dom"/>
</dbReference>
<dbReference type="InterPro" id="IPR014710">
    <property type="entry name" value="RmlC-like_jellyroll"/>
</dbReference>
<accession>A0A1G4IXL5</accession>
<reference evidence="6 7" key="1">
    <citation type="submission" date="2016-03" db="EMBL/GenBank/DDBJ databases">
        <authorList>
            <person name="Devillers H."/>
        </authorList>
    </citation>
    <scope>NUCLEOTIDE SEQUENCE [LARGE SCALE GENOMIC DNA]</scope>
    <source>
        <strain evidence="6">CBS 11717</strain>
    </source>
</reference>
<feature type="binding site" evidence="2">
    <location>
        <position position="100"/>
    </location>
    <ligand>
        <name>Fe cation</name>
        <dbReference type="ChEBI" id="CHEBI:24875"/>
    </ligand>
</feature>
<proteinExistence type="inferred from homology"/>
<evidence type="ECO:0000313" key="7">
    <source>
        <dbReference type="Proteomes" id="UP000191024"/>
    </source>
</evidence>
<dbReference type="AlphaFoldDB" id="A0A1G4IXL5"/>
<dbReference type="OrthoDB" id="198735at2759"/>
<gene>
    <name evidence="6" type="ORF">LAMI_0B07844G</name>
</gene>
<keyword evidence="7" id="KW-1185">Reference proteome</keyword>
<name>A0A1G4IXL5_9SACH</name>
<feature type="binding site" evidence="2">
    <location>
        <position position="56"/>
    </location>
    <ligand>
        <name>Fe cation</name>
        <dbReference type="ChEBI" id="CHEBI:24875"/>
    </ligand>
</feature>
<organism evidence="6 7">
    <name type="scientific">Lachancea mirantina</name>
    <dbReference type="NCBI Taxonomy" id="1230905"/>
    <lineage>
        <taxon>Eukaryota</taxon>
        <taxon>Fungi</taxon>
        <taxon>Dikarya</taxon>
        <taxon>Ascomycota</taxon>
        <taxon>Saccharomycotina</taxon>
        <taxon>Saccharomycetes</taxon>
        <taxon>Saccharomycetales</taxon>
        <taxon>Saccharomycetaceae</taxon>
        <taxon>Lachancea</taxon>
    </lineage>
</organism>
<dbReference type="SUPFAM" id="SSF51182">
    <property type="entry name" value="RmlC-like cupins"/>
    <property type="match status" value="1"/>
</dbReference>
<dbReference type="Gene3D" id="2.60.120.10">
    <property type="entry name" value="Jelly Rolls"/>
    <property type="match status" value="2"/>
</dbReference>
<dbReference type="PANTHER" id="PTHR13903">
    <property type="entry name" value="PIRIN-RELATED"/>
    <property type="match status" value="1"/>
</dbReference>
<feature type="domain" description="Pirin N-terminal" evidence="4">
    <location>
        <begin position="22"/>
        <end position="120"/>
    </location>
</feature>